<evidence type="ECO:0000313" key="1">
    <source>
        <dbReference type="EMBL" id="KAK1857666.1"/>
    </source>
</evidence>
<proteinExistence type="predicted"/>
<protein>
    <submittedName>
        <fullName evidence="1">Uncharacterized protein</fullName>
    </submittedName>
</protein>
<dbReference type="EMBL" id="CM020618">
    <property type="protein sequence ID" value="KAK1857666.1"/>
    <property type="molecule type" value="Genomic_DNA"/>
</dbReference>
<reference evidence="1" key="1">
    <citation type="submission" date="2019-11" db="EMBL/GenBank/DDBJ databases">
        <title>Nori genome reveals adaptations in red seaweeds to the harsh intertidal environment.</title>
        <authorList>
            <person name="Wang D."/>
            <person name="Mao Y."/>
        </authorList>
    </citation>
    <scope>NUCLEOTIDE SEQUENCE</scope>
    <source>
        <tissue evidence="1">Gametophyte</tissue>
    </source>
</reference>
<dbReference type="Proteomes" id="UP000798662">
    <property type="component" value="Chromosome 1"/>
</dbReference>
<name>A0ACC3BIT0_PYRYE</name>
<sequence>MKGIGCGRRMAPRARPTMLHRRPARRRFMLLLVAAVASAVGRPSPASGDCVSALRYPNEPAFDVCRTGETVCWLYLSEKPFIAVDPLVNASVDAARRRPHRCADHSAYGVAGSSFSILKVVSLTDRMTAAPEPDHMCVFAGKPDECSFNQVVEFIDASGTDTSHRAYGLVLGVHGALLFTPERASVGRWLEPIFREEMVIVRRAGTDSSVQLDLANAWFPFTQPAWLLLLRAVSALLAVTLVLSVARPEPLWGPAWKKNREVRRGRLLRLVAMYLLNIVRHLLWTCSIHNTTGGVPPGFQSPTAMAFEPARRALRAAHLCLLAVGLLYYEAAIIVQHQHPPLSKRVADRSDAEVCSFSVLGSSALARSFAAVMAEARNQTDGGASIAADPYWINAPTVSDSFVHVVHGVANNRTKCQGTGATADYLVTFASIAAGAFAEKPQLCKQLEVATTAEVENDLNAGWMLSAAGVNAGPASRTPAGDALRRFAGYIDRDLRLEMRVRSVLKQGGDLLKGMCGRNQPQVQATQLAAPLALAVGIPTAFAVALALVYPALLSLLGNKGGGVQTDRADQMGSGVRSPDTAPDNDGGGDGADGKLRRPRRRLRSRRRRSHHSNASDIVGSTWAPPDVWDSAAVAVDVDAETGATAPAN</sequence>
<accession>A0ACC3BIT0</accession>
<organism evidence="1 2">
    <name type="scientific">Pyropia yezoensis</name>
    <name type="common">Susabi-nori</name>
    <name type="synonym">Porphyra yezoensis</name>
    <dbReference type="NCBI Taxonomy" id="2788"/>
    <lineage>
        <taxon>Eukaryota</taxon>
        <taxon>Rhodophyta</taxon>
        <taxon>Bangiophyceae</taxon>
        <taxon>Bangiales</taxon>
        <taxon>Bangiaceae</taxon>
        <taxon>Pyropia</taxon>
    </lineage>
</organism>
<gene>
    <name evidence="1" type="ORF">I4F81_000282</name>
</gene>
<keyword evidence="2" id="KW-1185">Reference proteome</keyword>
<evidence type="ECO:0000313" key="2">
    <source>
        <dbReference type="Proteomes" id="UP000798662"/>
    </source>
</evidence>
<comment type="caution">
    <text evidence="1">The sequence shown here is derived from an EMBL/GenBank/DDBJ whole genome shotgun (WGS) entry which is preliminary data.</text>
</comment>